<name>A0ABW4LPP6_9BACI</name>
<dbReference type="RefSeq" id="WP_377927610.1">
    <property type="nucleotide sequence ID" value="NZ_JBHUEM010000008.1"/>
</dbReference>
<protein>
    <submittedName>
        <fullName evidence="1">Stage VI sporulation protein F</fullName>
    </submittedName>
</protein>
<evidence type="ECO:0000313" key="2">
    <source>
        <dbReference type="Proteomes" id="UP001597214"/>
    </source>
</evidence>
<organism evidence="1 2">
    <name type="scientific">Bacillus salitolerans</name>
    <dbReference type="NCBI Taxonomy" id="1437434"/>
    <lineage>
        <taxon>Bacteria</taxon>
        <taxon>Bacillati</taxon>
        <taxon>Bacillota</taxon>
        <taxon>Bacilli</taxon>
        <taxon>Bacillales</taxon>
        <taxon>Bacillaceae</taxon>
        <taxon>Bacillus</taxon>
    </lineage>
</organism>
<gene>
    <name evidence="1" type="ORF">ACFSCX_07725</name>
</gene>
<sequence>MGDLFKGIEKKTGVKMDDIMKVANSVKSSDLSNEKGLRNLIAQVSKLANKNVSKQTEDKIVETLLNKKQNIDASTISKMMGNNKKK</sequence>
<proteinExistence type="predicted"/>
<dbReference type="Proteomes" id="UP001597214">
    <property type="component" value="Unassembled WGS sequence"/>
</dbReference>
<reference evidence="2" key="1">
    <citation type="journal article" date="2019" name="Int. J. Syst. Evol. Microbiol.">
        <title>The Global Catalogue of Microorganisms (GCM) 10K type strain sequencing project: providing services to taxonomists for standard genome sequencing and annotation.</title>
        <authorList>
            <consortium name="The Broad Institute Genomics Platform"/>
            <consortium name="The Broad Institute Genome Sequencing Center for Infectious Disease"/>
            <person name="Wu L."/>
            <person name="Ma J."/>
        </authorList>
    </citation>
    <scope>NUCLEOTIDE SEQUENCE [LARGE SCALE GENOMIC DNA]</scope>
    <source>
        <strain evidence="2">CCUG 49339</strain>
    </source>
</reference>
<dbReference type="InterPro" id="IPR025942">
    <property type="entry name" value="SpoVIF"/>
</dbReference>
<accession>A0ABW4LPP6</accession>
<evidence type="ECO:0000313" key="1">
    <source>
        <dbReference type="EMBL" id="MFD1736451.1"/>
    </source>
</evidence>
<keyword evidence="2" id="KW-1185">Reference proteome</keyword>
<dbReference type="EMBL" id="JBHUEM010000008">
    <property type="protein sequence ID" value="MFD1736451.1"/>
    <property type="molecule type" value="Genomic_DNA"/>
</dbReference>
<comment type="caution">
    <text evidence="1">The sequence shown here is derived from an EMBL/GenBank/DDBJ whole genome shotgun (WGS) entry which is preliminary data.</text>
</comment>
<dbReference type="Pfam" id="PF14069">
    <property type="entry name" value="SpoVIF"/>
    <property type="match status" value="1"/>
</dbReference>